<protein>
    <submittedName>
        <fullName evidence="1">FMN-binding negative transcriptional regulator</fullName>
    </submittedName>
</protein>
<dbReference type="Proteomes" id="UP000263900">
    <property type="component" value="Chromosome"/>
</dbReference>
<dbReference type="EMBL" id="CP032157">
    <property type="protein sequence ID" value="AXY74359.1"/>
    <property type="molecule type" value="Genomic_DNA"/>
</dbReference>
<dbReference type="KEGG" id="pseg:D3H65_10390"/>
<dbReference type="PIRSF" id="PIRSF010372">
    <property type="entry name" value="PaiB"/>
    <property type="match status" value="1"/>
</dbReference>
<dbReference type="Gene3D" id="2.30.110.10">
    <property type="entry name" value="Electron Transport, Fmn-binding Protein, Chain A"/>
    <property type="match status" value="1"/>
</dbReference>
<keyword evidence="2" id="KW-1185">Reference proteome</keyword>
<dbReference type="SUPFAM" id="SSF50475">
    <property type="entry name" value="FMN-binding split barrel"/>
    <property type="match status" value="1"/>
</dbReference>
<sequence>MHIPGFFKVEDQTVVEQFIRENSFATIVSQGSTYPVASHIPVELEVNEKGEQVLWGHLSRANPQWKLFEQYPEVLVIYMSPLHHYISSSWYDHANAPTWNYVSVQVTGRISLADGAKTWESLRRLTDKYEQDSENPVSLDTMPPDVQRQVKGVVVFEVQIDKIEAAFKLSQNRDDKNFQAILEQLNKKEDAIARLLATLMKQMRERIEGTNS</sequence>
<dbReference type="InterPro" id="IPR012349">
    <property type="entry name" value="Split_barrel_FMN-bd"/>
</dbReference>
<dbReference type="InterPro" id="IPR007396">
    <property type="entry name" value="TR_PAI2-type"/>
</dbReference>
<dbReference type="OrthoDB" id="9794948at2"/>
<gene>
    <name evidence="1" type="ORF">D3H65_10390</name>
</gene>
<evidence type="ECO:0000313" key="1">
    <source>
        <dbReference type="EMBL" id="AXY74359.1"/>
    </source>
</evidence>
<dbReference type="Pfam" id="PF04299">
    <property type="entry name" value="FMN_bind_2"/>
    <property type="match status" value="1"/>
</dbReference>
<evidence type="ECO:0000313" key="2">
    <source>
        <dbReference type="Proteomes" id="UP000263900"/>
    </source>
</evidence>
<dbReference type="RefSeq" id="WP_119050246.1">
    <property type="nucleotide sequence ID" value="NZ_CP032157.1"/>
</dbReference>
<proteinExistence type="predicted"/>
<accession>A0A3B7MM21</accession>
<dbReference type="PANTHER" id="PTHR35802">
    <property type="entry name" value="PROTEASE SYNTHASE AND SPORULATION PROTEIN PAI 2"/>
    <property type="match status" value="1"/>
</dbReference>
<reference evidence="1 2" key="1">
    <citation type="submission" date="2018-09" db="EMBL/GenBank/DDBJ databases">
        <title>Genome sequencing of strain 6GH32-13.</title>
        <authorList>
            <person name="Weon H.-Y."/>
            <person name="Heo J."/>
            <person name="Kwon S.-W."/>
        </authorList>
    </citation>
    <scope>NUCLEOTIDE SEQUENCE [LARGE SCALE GENOMIC DNA]</scope>
    <source>
        <strain evidence="1 2">5GH32-13</strain>
    </source>
</reference>
<dbReference type="PANTHER" id="PTHR35802:SF1">
    <property type="entry name" value="PROTEASE SYNTHASE AND SPORULATION PROTEIN PAI 2"/>
    <property type="match status" value="1"/>
</dbReference>
<organism evidence="1 2">
    <name type="scientific">Paraflavitalea soli</name>
    <dbReference type="NCBI Taxonomy" id="2315862"/>
    <lineage>
        <taxon>Bacteria</taxon>
        <taxon>Pseudomonadati</taxon>
        <taxon>Bacteroidota</taxon>
        <taxon>Chitinophagia</taxon>
        <taxon>Chitinophagales</taxon>
        <taxon>Chitinophagaceae</taxon>
        <taxon>Paraflavitalea</taxon>
    </lineage>
</organism>
<name>A0A3B7MM21_9BACT</name>
<dbReference type="AlphaFoldDB" id="A0A3B7MM21"/>